<dbReference type="HOGENOM" id="CLU_1488856_0_0_1"/>
<name>C4Y505_CLAL4</name>
<dbReference type="KEGG" id="clu:CLUG_03239"/>
<dbReference type="AlphaFoldDB" id="C4Y505"/>
<dbReference type="InParanoid" id="C4Y505"/>
<evidence type="ECO:0000313" key="2">
    <source>
        <dbReference type="Proteomes" id="UP000007703"/>
    </source>
</evidence>
<dbReference type="VEuPathDB" id="FungiDB:CLUG_03239"/>
<organism evidence="1 2">
    <name type="scientific">Clavispora lusitaniae (strain ATCC 42720)</name>
    <name type="common">Yeast</name>
    <name type="synonym">Candida lusitaniae</name>
    <dbReference type="NCBI Taxonomy" id="306902"/>
    <lineage>
        <taxon>Eukaryota</taxon>
        <taxon>Fungi</taxon>
        <taxon>Dikarya</taxon>
        <taxon>Ascomycota</taxon>
        <taxon>Saccharomycotina</taxon>
        <taxon>Pichiomycetes</taxon>
        <taxon>Metschnikowiaceae</taxon>
        <taxon>Clavispora</taxon>
    </lineage>
</organism>
<dbReference type="Proteomes" id="UP000007703">
    <property type="component" value="Unassembled WGS sequence"/>
</dbReference>
<dbReference type="EMBL" id="CH408079">
    <property type="protein sequence ID" value="EEQ39111.1"/>
    <property type="molecule type" value="Genomic_DNA"/>
</dbReference>
<dbReference type="OMA" id="ICAKIVS"/>
<gene>
    <name evidence="1" type="ORF">CLUG_03239</name>
</gene>
<accession>C4Y505</accession>
<evidence type="ECO:0000313" key="1">
    <source>
        <dbReference type="EMBL" id="EEQ39111.1"/>
    </source>
</evidence>
<reference evidence="1 2" key="1">
    <citation type="journal article" date="2009" name="Nature">
        <title>Evolution of pathogenicity and sexual reproduction in eight Candida genomes.</title>
        <authorList>
            <person name="Butler G."/>
            <person name="Rasmussen M.D."/>
            <person name="Lin M.F."/>
            <person name="Santos M.A."/>
            <person name="Sakthikumar S."/>
            <person name="Munro C.A."/>
            <person name="Rheinbay E."/>
            <person name="Grabherr M."/>
            <person name="Forche A."/>
            <person name="Reedy J.L."/>
            <person name="Agrafioti I."/>
            <person name="Arnaud M.B."/>
            <person name="Bates S."/>
            <person name="Brown A.J."/>
            <person name="Brunke S."/>
            <person name="Costanzo M.C."/>
            <person name="Fitzpatrick D.A."/>
            <person name="de Groot P.W."/>
            <person name="Harris D."/>
            <person name="Hoyer L.L."/>
            <person name="Hube B."/>
            <person name="Klis F.M."/>
            <person name="Kodira C."/>
            <person name="Lennard N."/>
            <person name="Logue M.E."/>
            <person name="Martin R."/>
            <person name="Neiman A.M."/>
            <person name="Nikolaou E."/>
            <person name="Quail M.A."/>
            <person name="Quinn J."/>
            <person name="Santos M.C."/>
            <person name="Schmitzberger F.F."/>
            <person name="Sherlock G."/>
            <person name="Shah P."/>
            <person name="Silverstein K.A."/>
            <person name="Skrzypek M.S."/>
            <person name="Soll D."/>
            <person name="Staggs R."/>
            <person name="Stansfield I."/>
            <person name="Stumpf M.P."/>
            <person name="Sudbery P.E."/>
            <person name="Srikantha T."/>
            <person name="Zeng Q."/>
            <person name="Berman J."/>
            <person name="Berriman M."/>
            <person name="Heitman J."/>
            <person name="Gow N.A."/>
            <person name="Lorenz M.C."/>
            <person name="Birren B.W."/>
            <person name="Kellis M."/>
            <person name="Cuomo C.A."/>
        </authorList>
    </citation>
    <scope>NUCLEOTIDE SEQUENCE [LARGE SCALE GENOMIC DNA]</scope>
    <source>
        <strain evidence="1 2">ATCC 42720</strain>
    </source>
</reference>
<protein>
    <submittedName>
        <fullName evidence="1">Uncharacterized protein</fullName>
    </submittedName>
</protein>
<sequence>MEKLADFRRNVPPCMLYRRKVGTSRIVGICAKIVSFLAGWNRVVCQQVGKEQKVQITQVGNVNVRPNVISQINREGFAVIFGKSSQVRNSHRIHVVVAIAFAEDRRRTNNHRLDQGIFLLNTKNDFVHRPMRSTFVKQVDLFYGANVAVYFRRAALFGVQVVANNRGSGRVDEDRLFRLLL</sequence>
<proteinExistence type="predicted"/>